<dbReference type="Pfam" id="PF12146">
    <property type="entry name" value="Hydrolase_4"/>
    <property type="match status" value="1"/>
</dbReference>
<dbReference type="InterPro" id="IPR022742">
    <property type="entry name" value="Hydrolase_4"/>
</dbReference>
<evidence type="ECO:0000259" key="2">
    <source>
        <dbReference type="Pfam" id="PF12146"/>
    </source>
</evidence>
<dbReference type="Gene3D" id="3.40.50.1820">
    <property type="entry name" value="alpha/beta hydrolase"/>
    <property type="match status" value="1"/>
</dbReference>
<proteinExistence type="predicted"/>
<organism evidence="3 4">
    <name type="scientific">Ktedonobacter robiniae</name>
    <dbReference type="NCBI Taxonomy" id="2778365"/>
    <lineage>
        <taxon>Bacteria</taxon>
        <taxon>Bacillati</taxon>
        <taxon>Chloroflexota</taxon>
        <taxon>Ktedonobacteria</taxon>
        <taxon>Ktedonobacterales</taxon>
        <taxon>Ktedonobacteraceae</taxon>
        <taxon>Ktedonobacter</taxon>
    </lineage>
</organism>
<comment type="caution">
    <text evidence="3">The sequence shown here is derived from an EMBL/GenBank/DDBJ whole genome shotgun (WGS) entry which is preliminary data.</text>
</comment>
<protein>
    <submittedName>
        <fullName evidence="3">Alpha/beta hydrolase</fullName>
    </submittedName>
</protein>
<keyword evidence="1 3" id="KW-0378">Hydrolase</keyword>
<evidence type="ECO:0000313" key="4">
    <source>
        <dbReference type="Proteomes" id="UP000654345"/>
    </source>
</evidence>
<evidence type="ECO:0000313" key="3">
    <source>
        <dbReference type="EMBL" id="GHO60918.1"/>
    </source>
</evidence>
<dbReference type="SUPFAM" id="SSF53474">
    <property type="entry name" value="alpha/beta-Hydrolases"/>
    <property type="match status" value="1"/>
</dbReference>
<dbReference type="GO" id="GO:0016787">
    <property type="term" value="F:hydrolase activity"/>
    <property type="evidence" value="ECO:0007669"/>
    <property type="project" value="UniProtKB-KW"/>
</dbReference>
<dbReference type="EMBL" id="BNJG01000007">
    <property type="protein sequence ID" value="GHO60918.1"/>
    <property type="molecule type" value="Genomic_DNA"/>
</dbReference>
<dbReference type="InterPro" id="IPR050261">
    <property type="entry name" value="FrsA_esterase"/>
</dbReference>
<dbReference type="InterPro" id="IPR029058">
    <property type="entry name" value="AB_hydrolase_fold"/>
</dbReference>
<dbReference type="RefSeq" id="WP_201376943.1">
    <property type="nucleotide sequence ID" value="NZ_BNJG01000007.1"/>
</dbReference>
<reference evidence="3 4" key="1">
    <citation type="journal article" date="2021" name="Int. J. Syst. Evol. Microbiol.">
        <title>Reticulibacter mediterranei gen. nov., sp. nov., within the new family Reticulibacteraceae fam. nov., and Ktedonospora formicarum gen. nov., sp. nov., Ktedonobacter robiniae sp. nov., Dictyobacter formicarum sp. nov. and Dictyobacter arantiisoli sp. nov., belonging to the class Ktedonobacteria.</title>
        <authorList>
            <person name="Yabe S."/>
            <person name="Zheng Y."/>
            <person name="Wang C.M."/>
            <person name="Sakai Y."/>
            <person name="Abe K."/>
            <person name="Yokota A."/>
            <person name="Donadio S."/>
            <person name="Cavaletti L."/>
            <person name="Monciardini P."/>
        </authorList>
    </citation>
    <scope>NUCLEOTIDE SEQUENCE [LARGE SCALE GENOMIC DNA]</scope>
    <source>
        <strain evidence="3 4">SOSP1-30</strain>
    </source>
</reference>
<keyword evidence="4" id="KW-1185">Reference proteome</keyword>
<name>A0ABQ3V7M2_9CHLR</name>
<accession>A0ABQ3V7M2</accession>
<sequence>MKRLDITFTSQGKRCAAWLYLPSGSAPFPCVILAHGLGATRELRLDAYATRFVEAGLAALVFDYRYFGASEGEPRGLVKITDQLADWAAAIAYTRAHQELDAQRIALWGISLGGGHVIVAAARDHGVAAVVSQNPFTDGFTNLASAKPLETLPLLGMALRDQLQGWLRQPPSFVKVMGEPGEQAMFVSGEMKTHYHYLVPEGVRWENHISARALLHLPLYRPVTYASHVQCPILLCVGNRDTSDSPQAAIKVAETAPYGEARRYDCDHYDFYAGEIFEQTMADQCAFLVQHLLG</sequence>
<evidence type="ECO:0000256" key="1">
    <source>
        <dbReference type="ARBA" id="ARBA00022801"/>
    </source>
</evidence>
<dbReference type="Gene3D" id="1.10.10.800">
    <property type="match status" value="1"/>
</dbReference>
<gene>
    <name evidence="3" type="ORF">KSB_93930</name>
</gene>
<feature type="domain" description="Serine aminopeptidase S33" evidence="2">
    <location>
        <begin position="29"/>
        <end position="257"/>
    </location>
</feature>
<dbReference type="PANTHER" id="PTHR22946">
    <property type="entry name" value="DIENELACTONE HYDROLASE DOMAIN-CONTAINING PROTEIN-RELATED"/>
    <property type="match status" value="1"/>
</dbReference>
<dbReference type="PANTHER" id="PTHR22946:SF9">
    <property type="entry name" value="POLYKETIDE TRANSFERASE AF380"/>
    <property type="match status" value="1"/>
</dbReference>
<dbReference type="Proteomes" id="UP000654345">
    <property type="component" value="Unassembled WGS sequence"/>
</dbReference>